<protein>
    <recommendedName>
        <fullName evidence="3">Outer membrane protein beta-barrel domain-containing protein</fullName>
    </recommendedName>
</protein>
<proteinExistence type="predicted"/>
<evidence type="ECO:0000313" key="2">
    <source>
        <dbReference type="Proteomes" id="UP000294850"/>
    </source>
</evidence>
<sequence length="175" mass="19529">MKYLYLIILSFVYPSGCLLAQIPNSLSIGGGITYPIAKNYNSSWFTSLHWNIGLNRSISVDTHLDLASIGVKDYADAPGVENDHNIYQLGTGLRYSFMKRLFVRAGASAAIVNDSEATIRIFPNAGIGFNIFLKGRHGLEISLNNDLISNFDYHKHVSIFSLGAAYKYRYPSRRN</sequence>
<accession>A0A4R5DUS7</accession>
<name>A0A4R5DUS7_9BACT</name>
<keyword evidence="2" id="KW-1185">Reference proteome</keyword>
<gene>
    <name evidence="1" type="ORF">E0F88_01780</name>
</gene>
<evidence type="ECO:0000313" key="1">
    <source>
        <dbReference type="EMBL" id="TDE18296.1"/>
    </source>
</evidence>
<organism evidence="1 2">
    <name type="scientific">Dyadobacter psychrotolerans</name>
    <dbReference type="NCBI Taxonomy" id="2541721"/>
    <lineage>
        <taxon>Bacteria</taxon>
        <taxon>Pseudomonadati</taxon>
        <taxon>Bacteroidota</taxon>
        <taxon>Cytophagia</taxon>
        <taxon>Cytophagales</taxon>
        <taxon>Spirosomataceae</taxon>
        <taxon>Dyadobacter</taxon>
    </lineage>
</organism>
<evidence type="ECO:0008006" key="3">
    <source>
        <dbReference type="Google" id="ProtNLM"/>
    </source>
</evidence>
<dbReference type="EMBL" id="SMFL01000001">
    <property type="protein sequence ID" value="TDE18296.1"/>
    <property type="molecule type" value="Genomic_DNA"/>
</dbReference>
<comment type="caution">
    <text evidence="1">The sequence shown here is derived from an EMBL/GenBank/DDBJ whole genome shotgun (WGS) entry which is preliminary data.</text>
</comment>
<reference evidence="1 2" key="1">
    <citation type="submission" date="2019-03" db="EMBL/GenBank/DDBJ databases">
        <title>Dyadobacter AR-3-6 sp. nov., isolated from arctic soil.</title>
        <authorList>
            <person name="Chaudhary D.K."/>
        </authorList>
    </citation>
    <scope>NUCLEOTIDE SEQUENCE [LARGE SCALE GENOMIC DNA]</scope>
    <source>
        <strain evidence="1 2">AR-3-6</strain>
    </source>
</reference>
<dbReference type="AlphaFoldDB" id="A0A4R5DUS7"/>
<dbReference type="RefSeq" id="WP_131956062.1">
    <property type="nucleotide sequence ID" value="NZ_SMFL01000001.1"/>
</dbReference>
<dbReference type="Proteomes" id="UP000294850">
    <property type="component" value="Unassembled WGS sequence"/>
</dbReference>